<dbReference type="KEGG" id="mxe:MYXE_32520"/>
<evidence type="ECO:0000313" key="1">
    <source>
        <dbReference type="EMBL" id="BBU23462.1"/>
    </source>
</evidence>
<sequence>MFLVTIQPPTLAANSSAAARHRTTPSGCRWYAASNAVNWVTASYEEV</sequence>
<evidence type="ECO:0000313" key="2">
    <source>
        <dbReference type="Proteomes" id="UP000464624"/>
    </source>
</evidence>
<dbReference type="EMBL" id="AP022314">
    <property type="protein sequence ID" value="BBU23462.1"/>
    <property type="molecule type" value="Genomic_DNA"/>
</dbReference>
<dbReference type="AlphaFoldDB" id="A0AAD1H325"/>
<dbReference type="Proteomes" id="UP000464624">
    <property type="component" value="Chromosome"/>
</dbReference>
<proteinExistence type="predicted"/>
<name>A0AAD1H325_MYCXE</name>
<dbReference type="RefSeq" id="WP_157139211.1">
    <property type="nucleotide sequence ID" value="NZ_AP022314.1"/>
</dbReference>
<reference evidence="1 2" key="1">
    <citation type="submission" date="2019-12" db="EMBL/GenBank/DDBJ databases">
        <title>Complete genome sequence of Mycolicibacterium xenopi str. JCM15661T.</title>
        <authorList>
            <person name="Yoshida M."/>
            <person name="Fukano H."/>
            <person name="Asakura T."/>
            <person name="Hoshino Y."/>
        </authorList>
    </citation>
    <scope>NUCLEOTIDE SEQUENCE [LARGE SCALE GENOMIC DNA]</scope>
    <source>
        <strain evidence="1 2">JCM 15661T</strain>
    </source>
</reference>
<accession>A0AAD1H325</accession>
<organism evidence="1 2">
    <name type="scientific">Mycobacterium xenopi</name>
    <dbReference type="NCBI Taxonomy" id="1789"/>
    <lineage>
        <taxon>Bacteria</taxon>
        <taxon>Bacillati</taxon>
        <taxon>Actinomycetota</taxon>
        <taxon>Actinomycetes</taxon>
        <taxon>Mycobacteriales</taxon>
        <taxon>Mycobacteriaceae</taxon>
        <taxon>Mycobacterium</taxon>
    </lineage>
</organism>
<gene>
    <name evidence="1" type="ORF">MYXE_32520</name>
</gene>
<protein>
    <submittedName>
        <fullName evidence="1">Uncharacterized protein</fullName>
    </submittedName>
</protein>